<name>X1R2Y0_9ZZZZ</name>
<dbReference type="EMBL" id="BARW01008999">
    <property type="protein sequence ID" value="GAI74908.1"/>
    <property type="molecule type" value="Genomic_DNA"/>
</dbReference>
<evidence type="ECO:0000256" key="1">
    <source>
        <dbReference type="SAM" id="Phobius"/>
    </source>
</evidence>
<dbReference type="AlphaFoldDB" id="X1R2Y0"/>
<keyword evidence="1" id="KW-1133">Transmembrane helix</keyword>
<protein>
    <recommendedName>
        <fullName evidence="3">DUF998 domain-containing protein</fullName>
    </recommendedName>
</protein>
<feature type="non-terminal residue" evidence="2">
    <location>
        <position position="1"/>
    </location>
</feature>
<feature type="transmembrane region" description="Helical" evidence="1">
    <location>
        <begin position="90"/>
        <end position="110"/>
    </location>
</feature>
<gene>
    <name evidence="2" type="ORF">S12H4_18254</name>
</gene>
<comment type="caution">
    <text evidence="2">The sequence shown here is derived from an EMBL/GenBank/DDBJ whole genome shotgun (WGS) entry which is preliminary data.</text>
</comment>
<feature type="transmembrane region" description="Helical" evidence="1">
    <location>
        <begin position="122"/>
        <end position="139"/>
    </location>
</feature>
<evidence type="ECO:0000313" key="2">
    <source>
        <dbReference type="EMBL" id="GAI74908.1"/>
    </source>
</evidence>
<keyword evidence="1" id="KW-0812">Transmembrane</keyword>
<feature type="transmembrane region" description="Helical" evidence="1">
    <location>
        <begin position="24"/>
        <end position="45"/>
    </location>
</feature>
<evidence type="ECO:0008006" key="3">
    <source>
        <dbReference type="Google" id="ProtNLM"/>
    </source>
</evidence>
<sequence length="143" mass="16275">YAVFFIPFYIIVSKLFSEGKIEKYASKIGCILGVIFSLSYIGIAFTPADVLYTPHMIFVLIGYICAFVMAVFFTIAFFKNKEFSNIYATIFALFTIFYFVTQIIALVGLSSDRNLMVLMQKLGTFVSIGVFFIIGYGIWKFEK</sequence>
<keyword evidence="1" id="KW-0472">Membrane</keyword>
<reference evidence="2" key="1">
    <citation type="journal article" date="2014" name="Front. Microbiol.">
        <title>High frequency of phylogenetically diverse reductive dehalogenase-homologous genes in deep subseafloor sedimentary metagenomes.</title>
        <authorList>
            <person name="Kawai M."/>
            <person name="Futagami T."/>
            <person name="Toyoda A."/>
            <person name="Takaki Y."/>
            <person name="Nishi S."/>
            <person name="Hori S."/>
            <person name="Arai W."/>
            <person name="Tsubouchi T."/>
            <person name="Morono Y."/>
            <person name="Uchiyama I."/>
            <person name="Ito T."/>
            <person name="Fujiyama A."/>
            <person name="Inagaki F."/>
            <person name="Takami H."/>
        </authorList>
    </citation>
    <scope>NUCLEOTIDE SEQUENCE</scope>
    <source>
        <strain evidence="2">Expedition CK06-06</strain>
    </source>
</reference>
<accession>X1R2Y0</accession>
<feature type="transmembrane region" description="Helical" evidence="1">
    <location>
        <begin position="57"/>
        <end position="78"/>
    </location>
</feature>
<organism evidence="2">
    <name type="scientific">marine sediment metagenome</name>
    <dbReference type="NCBI Taxonomy" id="412755"/>
    <lineage>
        <taxon>unclassified sequences</taxon>
        <taxon>metagenomes</taxon>
        <taxon>ecological metagenomes</taxon>
    </lineage>
</organism>
<proteinExistence type="predicted"/>